<keyword evidence="6" id="KW-0808">Transferase</keyword>
<evidence type="ECO:0000256" key="3">
    <source>
        <dbReference type="ARBA" id="ARBA00022824"/>
    </source>
</evidence>
<dbReference type="PANTHER" id="PTHR12154:SF4">
    <property type="entry name" value="UDP-N-ACETYLGLUCOSAMINE TRANSFERASE SUBUNIT ALG14 HOMOLOG"/>
    <property type="match status" value="1"/>
</dbReference>
<organism evidence="6 7">
    <name type="scientific">Candidatus Dojkabacteria bacterium CG_4_10_14_0_2_um_filter_Dojkabacteria_WS6_41_15</name>
    <dbReference type="NCBI Taxonomy" id="2014249"/>
    <lineage>
        <taxon>Bacteria</taxon>
        <taxon>Candidatus Dojkabacteria</taxon>
    </lineage>
</organism>
<name>A0A2M7W2S6_9BACT</name>
<gene>
    <name evidence="6" type="ORF">COX64_00890</name>
</gene>
<evidence type="ECO:0000256" key="4">
    <source>
        <dbReference type="ARBA" id="ARBA00022989"/>
    </source>
</evidence>
<keyword evidence="5" id="KW-0472">Membrane</keyword>
<reference evidence="7" key="1">
    <citation type="submission" date="2017-09" db="EMBL/GenBank/DDBJ databases">
        <title>Depth-based differentiation of microbial function through sediment-hosted aquifers and enrichment of novel symbionts in the deep terrestrial subsurface.</title>
        <authorList>
            <person name="Probst A.J."/>
            <person name="Ladd B."/>
            <person name="Jarett J.K."/>
            <person name="Geller-Mcgrath D.E."/>
            <person name="Sieber C.M.K."/>
            <person name="Emerson J.B."/>
            <person name="Anantharaman K."/>
            <person name="Thomas B.C."/>
            <person name="Malmstrom R."/>
            <person name="Stieglmeier M."/>
            <person name="Klingl A."/>
            <person name="Woyke T."/>
            <person name="Ryan C.M."/>
            <person name="Banfield J.F."/>
        </authorList>
    </citation>
    <scope>NUCLEOTIDE SEQUENCE [LARGE SCALE GENOMIC DNA]</scope>
</reference>
<keyword evidence="3" id="KW-0256">Endoplasmic reticulum</keyword>
<evidence type="ECO:0000256" key="2">
    <source>
        <dbReference type="ARBA" id="ARBA00022692"/>
    </source>
</evidence>
<accession>A0A2M7W2S6</accession>
<sequence>MPLKRPIHLLLVASTGGHIKQLHELKDFWSRYDRTWVTFNAGNSPSLLKDEKDVIWAPHPTNWPNLPNNIKNSFLALFTVLSGKYTHIISTGAGVGVPYMWLGWLFSPFLKTKTIFIDSLTRTKGMSFSMKLVFYFTHIRLTQWPDNTRKYPRLLYKGKVL</sequence>
<dbReference type="PANTHER" id="PTHR12154">
    <property type="entry name" value="GLYCOSYL TRANSFERASE-RELATED"/>
    <property type="match status" value="1"/>
</dbReference>
<evidence type="ECO:0000313" key="6">
    <source>
        <dbReference type="EMBL" id="PJA15244.1"/>
    </source>
</evidence>
<evidence type="ECO:0000256" key="5">
    <source>
        <dbReference type="ARBA" id="ARBA00023136"/>
    </source>
</evidence>
<protein>
    <submittedName>
        <fullName evidence="6">UDP-N-acetylglucosamine--LPS N-acetylglucosamine transferase</fullName>
    </submittedName>
</protein>
<keyword evidence="4" id="KW-1133">Transmembrane helix</keyword>
<comment type="subcellular location">
    <subcellularLocation>
        <location evidence="1">Endoplasmic reticulum membrane</location>
        <topology evidence="1">Single-pass membrane protein</topology>
    </subcellularLocation>
</comment>
<evidence type="ECO:0000256" key="1">
    <source>
        <dbReference type="ARBA" id="ARBA00004389"/>
    </source>
</evidence>
<evidence type="ECO:0000313" key="7">
    <source>
        <dbReference type="Proteomes" id="UP000228952"/>
    </source>
</evidence>
<dbReference type="GO" id="GO:0006488">
    <property type="term" value="P:dolichol-linked oligosaccharide biosynthetic process"/>
    <property type="evidence" value="ECO:0007669"/>
    <property type="project" value="InterPro"/>
</dbReference>
<dbReference type="InterPro" id="IPR013969">
    <property type="entry name" value="Oligosacch_biosynth_Alg14"/>
</dbReference>
<dbReference type="GO" id="GO:0004577">
    <property type="term" value="F:N-acetylglucosaminyldiphosphodolichol N-acetylglucosaminyltransferase activity"/>
    <property type="evidence" value="ECO:0007669"/>
    <property type="project" value="TreeGrafter"/>
</dbReference>
<dbReference type="Pfam" id="PF08660">
    <property type="entry name" value="Alg14"/>
    <property type="match status" value="1"/>
</dbReference>
<proteinExistence type="predicted"/>
<keyword evidence="2" id="KW-0812">Transmembrane</keyword>
<dbReference type="EMBL" id="PFQB01000021">
    <property type="protein sequence ID" value="PJA15244.1"/>
    <property type="molecule type" value="Genomic_DNA"/>
</dbReference>
<dbReference type="Proteomes" id="UP000228952">
    <property type="component" value="Unassembled WGS sequence"/>
</dbReference>
<comment type="caution">
    <text evidence="6">The sequence shown here is derived from an EMBL/GenBank/DDBJ whole genome shotgun (WGS) entry which is preliminary data.</text>
</comment>
<dbReference type="AlphaFoldDB" id="A0A2M7W2S6"/>